<dbReference type="EMBL" id="UINC01148968">
    <property type="protein sequence ID" value="SVD41150.1"/>
    <property type="molecule type" value="Genomic_DNA"/>
</dbReference>
<dbReference type="AlphaFoldDB" id="A0A382V3W9"/>
<proteinExistence type="predicted"/>
<dbReference type="InterPro" id="IPR008775">
    <property type="entry name" value="Phytyl_CoA_dOase-like"/>
</dbReference>
<accession>A0A382V3W9</accession>
<dbReference type="SUPFAM" id="SSF51197">
    <property type="entry name" value="Clavaminate synthase-like"/>
    <property type="match status" value="1"/>
</dbReference>
<gene>
    <name evidence="1" type="ORF">METZ01_LOCUS394004</name>
</gene>
<dbReference type="Pfam" id="PF05721">
    <property type="entry name" value="PhyH"/>
    <property type="match status" value="1"/>
</dbReference>
<dbReference type="Gene3D" id="2.60.120.620">
    <property type="entry name" value="q2cbj1_9rhob like domain"/>
    <property type="match status" value="1"/>
</dbReference>
<reference evidence="1" key="1">
    <citation type="submission" date="2018-05" db="EMBL/GenBank/DDBJ databases">
        <authorList>
            <person name="Lanie J.A."/>
            <person name="Ng W.-L."/>
            <person name="Kazmierczak K.M."/>
            <person name="Andrzejewski T.M."/>
            <person name="Davidsen T.M."/>
            <person name="Wayne K.J."/>
            <person name="Tettelin H."/>
            <person name="Glass J.I."/>
            <person name="Rusch D."/>
            <person name="Podicherti R."/>
            <person name="Tsui H.-C.T."/>
            <person name="Winkler M.E."/>
        </authorList>
    </citation>
    <scope>NUCLEOTIDE SEQUENCE</scope>
</reference>
<organism evidence="1">
    <name type="scientific">marine metagenome</name>
    <dbReference type="NCBI Taxonomy" id="408172"/>
    <lineage>
        <taxon>unclassified sequences</taxon>
        <taxon>metagenomes</taxon>
        <taxon>ecological metagenomes</taxon>
    </lineage>
</organism>
<name>A0A382V3W9_9ZZZZ</name>
<evidence type="ECO:0000313" key="1">
    <source>
        <dbReference type="EMBL" id="SVD41150.1"/>
    </source>
</evidence>
<evidence type="ECO:0008006" key="2">
    <source>
        <dbReference type="Google" id="ProtNLM"/>
    </source>
</evidence>
<protein>
    <recommendedName>
        <fullName evidence="2">Phytanoyl-CoA dioxygenase</fullName>
    </recommendedName>
</protein>
<sequence>MKQDGYIVKKFLTKKDFILFKSELEKFVRKQFESLNIEIDDLTQYHNVVDDDTHYKVYKKLYDSSFFDEIDFDITLVEKRISEILNSKLVIKDDYYHDSKKINIRIIRPNSNDYSPVHRDSWLDKLKESGINLYVPLWGSNENSSLAVIKGSHKWVNLKRVEVDNFTVPQLVTDNTLNFIRPNPSDNEVLIFYPKTLHSGLGNYSSETRFSLEVRLYE</sequence>